<dbReference type="AlphaFoldDB" id="A0A7J9SQ81"/>
<evidence type="ECO:0000313" key="1">
    <source>
        <dbReference type="EMBL" id="MBB6647911.1"/>
    </source>
</evidence>
<evidence type="ECO:0000313" key="2">
    <source>
        <dbReference type="Proteomes" id="UP000546257"/>
    </source>
</evidence>
<proteinExistence type="predicted"/>
<name>A0A7J9SQ81_9EURY</name>
<dbReference type="Proteomes" id="UP000546257">
    <property type="component" value="Unassembled WGS sequence"/>
</dbReference>
<keyword evidence="2" id="KW-1185">Reference proteome</keyword>
<reference evidence="1 2" key="1">
    <citation type="submission" date="2020-08" db="EMBL/GenBank/DDBJ databases">
        <authorList>
            <person name="Seo M.-J."/>
        </authorList>
    </citation>
    <scope>NUCLEOTIDE SEQUENCE [LARGE SCALE GENOMIC DNA]</scope>
    <source>
        <strain evidence="1 2">MBLA0160</strain>
    </source>
</reference>
<organism evidence="1 2">
    <name type="scientific">Halobellus ruber</name>
    <dbReference type="NCBI Taxonomy" id="2761102"/>
    <lineage>
        <taxon>Archaea</taxon>
        <taxon>Methanobacteriati</taxon>
        <taxon>Methanobacteriota</taxon>
        <taxon>Stenosarchaea group</taxon>
        <taxon>Halobacteria</taxon>
        <taxon>Halobacteriales</taxon>
        <taxon>Haloferacaceae</taxon>
        <taxon>Halobellus</taxon>
    </lineage>
</organism>
<sequence length="72" mass="8283">MTESNSPSSSPEEFVDEHREELMEILLNGDRTLRALAIAILLEGGDDPDIDLVKRELELFEDLDEKVREELR</sequence>
<accession>A0A7J9SQ81</accession>
<gene>
    <name evidence="1" type="ORF">H5V44_16750</name>
</gene>
<protein>
    <submittedName>
        <fullName evidence="1">Uncharacterized protein</fullName>
    </submittedName>
</protein>
<dbReference type="RefSeq" id="WP_185194283.1">
    <property type="nucleotide sequence ID" value="NZ_JACKXD010000008.1"/>
</dbReference>
<dbReference type="EMBL" id="JACKXD010000008">
    <property type="protein sequence ID" value="MBB6647911.1"/>
    <property type="molecule type" value="Genomic_DNA"/>
</dbReference>
<comment type="caution">
    <text evidence="1">The sequence shown here is derived from an EMBL/GenBank/DDBJ whole genome shotgun (WGS) entry which is preliminary data.</text>
</comment>